<evidence type="ECO:0000259" key="4">
    <source>
        <dbReference type="Pfam" id="PF00005"/>
    </source>
</evidence>
<dbReference type="CDD" id="cd03263">
    <property type="entry name" value="ABC_subfamily_A"/>
    <property type="match status" value="1"/>
</dbReference>
<dbReference type="OrthoDB" id="10255969at2759"/>
<dbReference type="GO" id="GO:0016887">
    <property type="term" value="F:ATP hydrolysis activity"/>
    <property type="evidence" value="ECO:0007669"/>
    <property type="project" value="InterPro"/>
</dbReference>
<keyword evidence="6" id="KW-1185">Reference proteome</keyword>
<dbReference type="GO" id="GO:0005319">
    <property type="term" value="F:lipid transporter activity"/>
    <property type="evidence" value="ECO:0007669"/>
    <property type="project" value="TreeGrafter"/>
</dbReference>
<keyword evidence="2" id="KW-0677">Repeat</keyword>
<keyword evidence="1" id="KW-0813">Transport</keyword>
<evidence type="ECO:0000313" key="5">
    <source>
        <dbReference type="EMBL" id="OWY94279.1"/>
    </source>
</evidence>
<dbReference type="InterPro" id="IPR026082">
    <property type="entry name" value="ABCA"/>
</dbReference>
<dbReference type="InterPro" id="IPR017871">
    <property type="entry name" value="ABC_transporter-like_CS"/>
</dbReference>
<reference evidence="6" key="1">
    <citation type="submission" date="2017-03" db="EMBL/GenBank/DDBJ databases">
        <title>Phytopthora megakarya and P. palmivora, two closely related causual agents of cacao black pod achieved similar genome size and gene model numbers by different mechanisms.</title>
        <authorList>
            <person name="Ali S."/>
            <person name="Shao J."/>
            <person name="Larry D.J."/>
            <person name="Kronmiller B."/>
            <person name="Shen D."/>
            <person name="Strem M.D."/>
            <person name="Melnick R.L."/>
            <person name="Guiltinan M.J."/>
            <person name="Tyler B.M."/>
            <person name="Meinhardt L.W."/>
            <person name="Bailey B.A."/>
        </authorList>
    </citation>
    <scope>NUCLEOTIDE SEQUENCE [LARGE SCALE GENOMIC DNA]</scope>
    <source>
        <strain evidence="6">zdho120</strain>
    </source>
</reference>
<sequence length="395" mass="43599">MLTGLIPPTAGDATLYGCSIKDDFNELRRVIGICPQHDVLFQDLTVEEHLLLFATMKHVPRNKVRSSVDKMVEDVGLTEIRHALAKTLSGGQKRKLSVALAFLGDSKLVFLDEPTSGMDPYSRRFTWNLLQQSREDRVTVLTTHFMDEADILGDRIAILADGQLRCAGSSLFLKNRFGAGYNLTMIKASDGSCDAQLVEAFLQKYVPGVKCLSSSGSELVFQLPTASSQTFPSMLEHLDDKMHDLGVQQYGISVTTLEEVFLRISQDHEEEQIGLGKEMLMPTLEPKRSMSASLKVTAQGAVNLQSTAPPIIEPSMWTQYLALTKKRFQIAKRDKKTLAYSVGIPLIFLIILAVLPEIQVADFIPNYASSLPTVAQQSTCSASTNFTGLIDSDYN</sequence>
<name>A0A225UQ51_9STRA</name>
<keyword evidence="3" id="KW-1133">Transmembrane helix</keyword>
<dbReference type="PANTHER" id="PTHR19229">
    <property type="entry name" value="ATP-BINDING CASSETTE TRANSPORTER SUBFAMILY A ABCA"/>
    <property type="match status" value="1"/>
</dbReference>
<evidence type="ECO:0000256" key="1">
    <source>
        <dbReference type="ARBA" id="ARBA00022448"/>
    </source>
</evidence>
<dbReference type="Proteomes" id="UP000198211">
    <property type="component" value="Unassembled WGS sequence"/>
</dbReference>
<feature type="transmembrane region" description="Helical" evidence="3">
    <location>
        <begin position="337"/>
        <end position="355"/>
    </location>
</feature>
<keyword evidence="3" id="KW-0812">Transmembrane</keyword>
<dbReference type="InterPro" id="IPR003439">
    <property type="entry name" value="ABC_transporter-like_ATP-bd"/>
</dbReference>
<feature type="domain" description="ABC transporter" evidence="4">
    <location>
        <begin position="1"/>
        <end position="116"/>
    </location>
</feature>
<protein>
    <submittedName>
        <fullName evidence="5">ABC transporter</fullName>
    </submittedName>
</protein>
<evidence type="ECO:0000313" key="6">
    <source>
        <dbReference type="Proteomes" id="UP000198211"/>
    </source>
</evidence>
<dbReference type="GO" id="GO:0005524">
    <property type="term" value="F:ATP binding"/>
    <property type="evidence" value="ECO:0007669"/>
    <property type="project" value="InterPro"/>
</dbReference>
<proteinExistence type="predicted"/>
<gene>
    <name evidence="5" type="ORF">PHMEG_00036035</name>
</gene>
<dbReference type="Gene3D" id="3.40.50.300">
    <property type="entry name" value="P-loop containing nucleotide triphosphate hydrolases"/>
    <property type="match status" value="1"/>
</dbReference>
<evidence type="ECO:0000256" key="2">
    <source>
        <dbReference type="ARBA" id="ARBA00022737"/>
    </source>
</evidence>
<keyword evidence="3" id="KW-0472">Membrane</keyword>
<dbReference type="AlphaFoldDB" id="A0A225UQ51"/>
<evidence type="ECO:0000256" key="3">
    <source>
        <dbReference type="SAM" id="Phobius"/>
    </source>
</evidence>
<dbReference type="EMBL" id="NBNE01014629">
    <property type="protein sequence ID" value="OWY94279.1"/>
    <property type="molecule type" value="Genomic_DNA"/>
</dbReference>
<dbReference type="PANTHER" id="PTHR19229:SF36">
    <property type="entry name" value="ATP-BINDING CASSETTE SUB-FAMILY A MEMBER 2"/>
    <property type="match status" value="1"/>
</dbReference>
<organism evidence="5 6">
    <name type="scientific">Phytophthora megakarya</name>
    <dbReference type="NCBI Taxonomy" id="4795"/>
    <lineage>
        <taxon>Eukaryota</taxon>
        <taxon>Sar</taxon>
        <taxon>Stramenopiles</taxon>
        <taxon>Oomycota</taxon>
        <taxon>Peronosporomycetes</taxon>
        <taxon>Peronosporales</taxon>
        <taxon>Peronosporaceae</taxon>
        <taxon>Phytophthora</taxon>
    </lineage>
</organism>
<dbReference type="GO" id="GO:0140359">
    <property type="term" value="F:ABC-type transporter activity"/>
    <property type="evidence" value="ECO:0007669"/>
    <property type="project" value="InterPro"/>
</dbReference>
<dbReference type="STRING" id="4795.A0A225UQ51"/>
<dbReference type="PROSITE" id="PS00211">
    <property type="entry name" value="ABC_TRANSPORTER_1"/>
    <property type="match status" value="1"/>
</dbReference>
<dbReference type="InterPro" id="IPR027417">
    <property type="entry name" value="P-loop_NTPase"/>
</dbReference>
<comment type="caution">
    <text evidence="5">The sequence shown here is derived from an EMBL/GenBank/DDBJ whole genome shotgun (WGS) entry which is preliminary data.</text>
</comment>
<accession>A0A225UQ51</accession>
<dbReference type="GO" id="GO:0016020">
    <property type="term" value="C:membrane"/>
    <property type="evidence" value="ECO:0007669"/>
    <property type="project" value="InterPro"/>
</dbReference>
<dbReference type="SUPFAM" id="SSF52540">
    <property type="entry name" value="P-loop containing nucleoside triphosphate hydrolases"/>
    <property type="match status" value="1"/>
</dbReference>
<dbReference type="Pfam" id="PF00005">
    <property type="entry name" value="ABC_tran"/>
    <property type="match status" value="1"/>
</dbReference>